<evidence type="ECO:0000256" key="3">
    <source>
        <dbReference type="ARBA" id="ARBA00022454"/>
    </source>
</evidence>
<dbReference type="Ensembl" id="ENSELUT00000057317.2">
    <property type="protein sequence ID" value="ENSELUP00000044710.2"/>
    <property type="gene ID" value="ENSELUG00000024265.3"/>
</dbReference>
<keyword evidence="12" id="KW-1185">Reference proteome</keyword>
<keyword evidence="4" id="KW-0132">Cell division</keyword>
<name>A0A6Q2WU69_ESOLU</name>
<feature type="region of interest" description="Disordered" evidence="10">
    <location>
        <begin position="1"/>
        <end position="53"/>
    </location>
</feature>
<dbReference type="Proteomes" id="UP000265140">
    <property type="component" value="Chromosome 4"/>
</dbReference>
<evidence type="ECO:0000256" key="5">
    <source>
        <dbReference type="ARBA" id="ARBA00022776"/>
    </source>
</evidence>
<dbReference type="Bgee" id="ENSELUG00000024265">
    <property type="expression patterns" value="Expressed in ovary and 14 other cell types or tissues"/>
</dbReference>
<keyword evidence="3" id="KW-0158">Chromosome</keyword>
<evidence type="ECO:0000256" key="10">
    <source>
        <dbReference type="SAM" id="MobiDB-lite"/>
    </source>
</evidence>
<dbReference type="GO" id="GO:0007059">
    <property type="term" value="P:chromosome segregation"/>
    <property type="evidence" value="ECO:0007669"/>
    <property type="project" value="TreeGrafter"/>
</dbReference>
<evidence type="ECO:0000256" key="2">
    <source>
        <dbReference type="ARBA" id="ARBA00004629"/>
    </source>
</evidence>
<dbReference type="GO" id="GO:0051301">
    <property type="term" value="P:cell division"/>
    <property type="evidence" value="ECO:0007669"/>
    <property type="project" value="UniProtKB-KW"/>
</dbReference>
<evidence type="ECO:0000256" key="9">
    <source>
        <dbReference type="ARBA" id="ARBA00023328"/>
    </source>
</evidence>
<reference evidence="12" key="1">
    <citation type="journal article" date="2014" name="PLoS ONE">
        <title>The genome and linkage map of the northern pike (Esox lucius): conserved synteny revealed between the salmonid sister group and the Neoteleostei.</title>
        <authorList>
            <person name="Rondeau E.B."/>
            <person name="Minkley D.R."/>
            <person name="Leong J.S."/>
            <person name="Messmer A.M."/>
            <person name="Jantzen J.R."/>
            <person name="von Schalburg K.R."/>
            <person name="Lemon C."/>
            <person name="Bird N.H."/>
            <person name="Koop B.F."/>
        </authorList>
    </citation>
    <scope>NUCLEOTIDE SEQUENCE</scope>
</reference>
<dbReference type="GO" id="GO:0005634">
    <property type="term" value="C:nucleus"/>
    <property type="evidence" value="ECO:0007669"/>
    <property type="project" value="UniProtKB-SubCell"/>
</dbReference>
<sequence>MAETVETQDKQMRSNVDITRGDNVQDQINNATDVSSQSSGREKHSNLSGESEPRGNRLLLFNTVIEKSLLKFMSDARFHRASQIFHPLYKKNPQETEKIHKQFIEHLQRSIQDDITKLIEEGDLQCKLDKLDQLEAASNSQDAAWRPSGVPEQDLCSFVMSYYMKQEAYLKRELRKIREENTALAERVQAGREGIRRTEQHIATTVDEWKVSAQASFNEFQILSSSLCPPATFDV</sequence>
<dbReference type="AlphaFoldDB" id="A0A6Q2WU69"/>
<keyword evidence="8" id="KW-0131">Cell cycle</keyword>
<reference evidence="11" key="4">
    <citation type="submission" date="2025-09" db="UniProtKB">
        <authorList>
            <consortium name="Ensembl"/>
        </authorList>
    </citation>
    <scope>IDENTIFICATION</scope>
</reference>
<accession>A0A6Q2WU69</accession>
<evidence type="ECO:0008006" key="13">
    <source>
        <dbReference type="Google" id="ProtNLM"/>
    </source>
</evidence>
<evidence type="ECO:0000256" key="7">
    <source>
        <dbReference type="ARBA" id="ARBA00023242"/>
    </source>
</evidence>
<dbReference type="InterPro" id="IPR007128">
    <property type="entry name" value="PMF1/Nnf1"/>
</dbReference>
<organism evidence="11 12">
    <name type="scientific">Esox lucius</name>
    <name type="common">Northern pike</name>
    <dbReference type="NCBI Taxonomy" id="8010"/>
    <lineage>
        <taxon>Eukaryota</taxon>
        <taxon>Metazoa</taxon>
        <taxon>Chordata</taxon>
        <taxon>Craniata</taxon>
        <taxon>Vertebrata</taxon>
        <taxon>Euteleostomi</taxon>
        <taxon>Actinopterygii</taxon>
        <taxon>Neopterygii</taxon>
        <taxon>Teleostei</taxon>
        <taxon>Protacanthopterygii</taxon>
        <taxon>Esociformes</taxon>
        <taxon>Esocidae</taxon>
        <taxon>Esox</taxon>
    </lineage>
</organism>
<keyword evidence="9" id="KW-0137">Centromere</keyword>
<reference evidence="11" key="3">
    <citation type="submission" date="2025-08" db="UniProtKB">
        <authorList>
            <consortium name="Ensembl"/>
        </authorList>
    </citation>
    <scope>IDENTIFICATION</scope>
</reference>
<dbReference type="Pfam" id="PF03980">
    <property type="entry name" value="Nnf1"/>
    <property type="match status" value="1"/>
</dbReference>
<comment type="subcellular location">
    <subcellularLocation>
        <location evidence="2">Chromosome</location>
        <location evidence="2">Centromere</location>
        <location evidence="2">Kinetochore</location>
    </subcellularLocation>
    <subcellularLocation>
        <location evidence="1">Nucleus</location>
    </subcellularLocation>
</comment>
<evidence type="ECO:0000256" key="4">
    <source>
        <dbReference type="ARBA" id="ARBA00022618"/>
    </source>
</evidence>
<protein>
    <recommendedName>
        <fullName evidence="13">Polyamine-modulated factor 1</fullName>
    </recommendedName>
</protein>
<evidence type="ECO:0000256" key="1">
    <source>
        <dbReference type="ARBA" id="ARBA00004123"/>
    </source>
</evidence>
<feature type="compositionally biased region" description="Polar residues" evidence="10">
    <location>
        <begin position="13"/>
        <end position="39"/>
    </location>
</feature>
<proteinExistence type="predicted"/>
<feature type="compositionally biased region" description="Basic and acidic residues" evidence="10">
    <location>
        <begin position="40"/>
        <end position="53"/>
    </location>
</feature>
<keyword evidence="5" id="KW-0498">Mitosis</keyword>
<evidence type="ECO:0000256" key="6">
    <source>
        <dbReference type="ARBA" id="ARBA00022838"/>
    </source>
</evidence>
<keyword evidence="7" id="KW-0539">Nucleus</keyword>
<dbReference type="GeneTree" id="ENSGT00940000162656"/>
<evidence type="ECO:0000256" key="8">
    <source>
        <dbReference type="ARBA" id="ARBA00023306"/>
    </source>
</evidence>
<dbReference type="GO" id="GO:0000444">
    <property type="term" value="C:MIS12/MIND type complex"/>
    <property type="evidence" value="ECO:0007669"/>
    <property type="project" value="InterPro"/>
</dbReference>
<reference evidence="11" key="2">
    <citation type="submission" date="2020-02" db="EMBL/GenBank/DDBJ databases">
        <title>Esox lucius (northern pike) genome, fEsoLuc1, primary haplotype.</title>
        <authorList>
            <person name="Myers G."/>
            <person name="Karagic N."/>
            <person name="Meyer A."/>
            <person name="Pippel M."/>
            <person name="Reichard M."/>
            <person name="Winkler S."/>
            <person name="Tracey A."/>
            <person name="Sims Y."/>
            <person name="Howe K."/>
            <person name="Rhie A."/>
            <person name="Formenti G."/>
            <person name="Durbin R."/>
            <person name="Fedrigo O."/>
            <person name="Jarvis E.D."/>
        </authorList>
    </citation>
    <scope>NUCLEOTIDE SEQUENCE [LARGE SCALE GENOMIC DNA]</scope>
</reference>
<evidence type="ECO:0000313" key="12">
    <source>
        <dbReference type="Proteomes" id="UP000265140"/>
    </source>
</evidence>
<dbReference type="PANTHER" id="PTHR15459">
    <property type="entry name" value="POLYAMINE-MODULATED FACTOR 1"/>
    <property type="match status" value="1"/>
</dbReference>
<evidence type="ECO:0000313" key="11">
    <source>
        <dbReference type="Ensembl" id="ENSELUP00000044710.2"/>
    </source>
</evidence>
<keyword evidence="6" id="KW-0995">Kinetochore</keyword>
<dbReference type="PANTHER" id="PTHR15459:SF3">
    <property type="entry name" value="POLYAMINE-MODULATED FACTOR 1"/>
    <property type="match status" value="1"/>
</dbReference>